<proteinExistence type="inferred from homology"/>
<dbReference type="Pfam" id="PF12804">
    <property type="entry name" value="NTP_transf_3"/>
    <property type="match status" value="1"/>
</dbReference>
<dbReference type="CDD" id="cd02503">
    <property type="entry name" value="MobA"/>
    <property type="match status" value="1"/>
</dbReference>
<dbReference type="GO" id="GO:0046872">
    <property type="term" value="F:metal ion binding"/>
    <property type="evidence" value="ECO:0007669"/>
    <property type="project" value="UniProtKB-KW"/>
</dbReference>
<dbReference type="Gene3D" id="3.90.550.10">
    <property type="entry name" value="Spore Coat Polysaccharide Biosynthesis Protein SpsA, Chain A"/>
    <property type="match status" value="1"/>
</dbReference>
<feature type="binding site" evidence="8">
    <location>
        <position position="22"/>
    </location>
    <ligand>
        <name>GTP</name>
        <dbReference type="ChEBI" id="CHEBI:37565"/>
    </ligand>
</feature>
<evidence type="ECO:0000256" key="8">
    <source>
        <dbReference type="HAMAP-Rule" id="MF_00316"/>
    </source>
</evidence>
<dbReference type="SUPFAM" id="SSF53448">
    <property type="entry name" value="Nucleotide-diphospho-sugar transferases"/>
    <property type="match status" value="1"/>
</dbReference>
<comment type="caution">
    <text evidence="10">The sequence shown here is derived from an EMBL/GenBank/DDBJ whole genome shotgun (WGS) entry which is preliminary data.</text>
</comment>
<evidence type="ECO:0000256" key="6">
    <source>
        <dbReference type="ARBA" id="ARBA00023134"/>
    </source>
</evidence>
<organism evidence="10 11">
    <name type="scientific">Alteribacter keqinensis</name>
    <dbReference type="NCBI Taxonomy" id="2483800"/>
    <lineage>
        <taxon>Bacteria</taxon>
        <taxon>Bacillati</taxon>
        <taxon>Bacillota</taxon>
        <taxon>Bacilli</taxon>
        <taxon>Bacillales</taxon>
        <taxon>Bacillaceae</taxon>
        <taxon>Alteribacter</taxon>
    </lineage>
</organism>
<evidence type="ECO:0000313" key="10">
    <source>
        <dbReference type="EMBL" id="RNA70437.1"/>
    </source>
</evidence>
<evidence type="ECO:0000256" key="3">
    <source>
        <dbReference type="ARBA" id="ARBA00022723"/>
    </source>
</evidence>
<keyword evidence="6 8" id="KW-0342">GTP-binding</keyword>
<keyword evidence="5 8" id="KW-0460">Magnesium</keyword>
<evidence type="ECO:0000313" key="11">
    <source>
        <dbReference type="Proteomes" id="UP000278746"/>
    </source>
</evidence>
<keyword evidence="7 8" id="KW-0501">Molybdenum cofactor biosynthesis</keyword>
<name>A0A3M7TXW4_9BACI</name>
<evidence type="ECO:0000259" key="9">
    <source>
        <dbReference type="Pfam" id="PF12804"/>
    </source>
</evidence>
<dbReference type="EC" id="2.7.7.77" evidence="8"/>
<dbReference type="AlphaFoldDB" id="A0A3M7TXW4"/>
<dbReference type="RefSeq" id="WP_122898231.1">
    <property type="nucleotide sequence ID" value="NZ_RHIB01000001.1"/>
</dbReference>
<comment type="subcellular location">
    <subcellularLocation>
        <location evidence="8">Cytoplasm</location>
    </subcellularLocation>
</comment>
<keyword evidence="2 8" id="KW-0808">Transferase</keyword>
<evidence type="ECO:0000256" key="5">
    <source>
        <dbReference type="ARBA" id="ARBA00022842"/>
    </source>
</evidence>
<keyword evidence="1 8" id="KW-0963">Cytoplasm</keyword>
<dbReference type="GO" id="GO:0061603">
    <property type="term" value="F:molybdenum cofactor guanylyltransferase activity"/>
    <property type="evidence" value="ECO:0007669"/>
    <property type="project" value="UniProtKB-EC"/>
</dbReference>
<keyword evidence="4 8" id="KW-0547">Nucleotide-binding</keyword>
<dbReference type="PANTHER" id="PTHR19136">
    <property type="entry name" value="MOLYBDENUM COFACTOR GUANYLYLTRANSFERASE"/>
    <property type="match status" value="1"/>
</dbReference>
<feature type="binding site" evidence="8">
    <location>
        <position position="67"/>
    </location>
    <ligand>
        <name>GTP</name>
        <dbReference type="ChEBI" id="CHEBI:37565"/>
    </ligand>
</feature>
<feature type="binding site" evidence="8">
    <location>
        <begin position="10"/>
        <end position="12"/>
    </location>
    <ligand>
        <name>GTP</name>
        <dbReference type="ChEBI" id="CHEBI:37565"/>
    </ligand>
</feature>
<sequence length="205" mass="22502">MNDNVTGIILAGGESSRMGRNKALLNVGGKKTIERIRNIMAPLCEEVMVVSDESALYHFLQVPITNDIFPGKGPLAGIHAGLSASKNKWNLVAACDMPLIDQAVIKVLVAEAAKHPEADVILPASAGKDQPLCAVYNKRSLSVISEALKENELKLQQVFSRLQVAKVTEEQGREYGLSGWERSFYNMNHPEEYDYICKILADGDF</sequence>
<comment type="similarity">
    <text evidence="8">Belongs to the MobA family.</text>
</comment>
<evidence type="ECO:0000256" key="2">
    <source>
        <dbReference type="ARBA" id="ARBA00022679"/>
    </source>
</evidence>
<evidence type="ECO:0000256" key="7">
    <source>
        <dbReference type="ARBA" id="ARBA00023150"/>
    </source>
</evidence>
<comment type="function">
    <text evidence="8">Transfers a GMP moiety from GTP to Mo-molybdopterin (Mo-MPT) cofactor (Moco or molybdenum cofactor) to form Mo-molybdopterin guanine dinucleotide (Mo-MGD) cofactor.</text>
</comment>
<dbReference type="PANTHER" id="PTHR19136:SF81">
    <property type="entry name" value="MOLYBDENUM COFACTOR GUANYLYLTRANSFERASE"/>
    <property type="match status" value="1"/>
</dbReference>
<evidence type="ECO:0000256" key="1">
    <source>
        <dbReference type="ARBA" id="ARBA00022490"/>
    </source>
</evidence>
<feature type="domain" description="MobA-like NTP transferase" evidence="9">
    <location>
        <begin position="7"/>
        <end position="160"/>
    </location>
</feature>
<dbReference type="GO" id="GO:0005525">
    <property type="term" value="F:GTP binding"/>
    <property type="evidence" value="ECO:0007669"/>
    <property type="project" value="UniProtKB-UniRule"/>
</dbReference>
<keyword evidence="11" id="KW-1185">Reference proteome</keyword>
<feature type="binding site" evidence="8">
    <location>
        <position position="96"/>
    </location>
    <ligand>
        <name>GTP</name>
        <dbReference type="ChEBI" id="CHEBI:37565"/>
    </ligand>
</feature>
<dbReference type="InterPro" id="IPR013482">
    <property type="entry name" value="Molybde_CF_guanTrfase"/>
</dbReference>
<comment type="caution">
    <text evidence="8">Lacks conserved residue(s) required for the propagation of feature annotation.</text>
</comment>
<comment type="catalytic activity">
    <reaction evidence="8">
        <text>Mo-molybdopterin + GTP + H(+) = Mo-molybdopterin guanine dinucleotide + diphosphate</text>
        <dbReference type="Rhea" id="RHEA:34243"/>
        <dbReference type="ChEBI" id="CHEBI:15378"/>
        <dbReference type="ChEBI" id="CHEBI:33019"/>
        <dbReference type="ChEBI" id="CHEBI:37565"/>
        <dbReference type="ChEBI" id="CHEBI:71302"/>
        <dbReference type="ChEBI" id="CHEBI:71310"/>
        <dbReference type="EC" id="2.7.7.77"/>
    </reaction>
</comment>
<comment type="cofactor">
    <cofactor evidence="8">
        <name>Mg(2+)</name>
        <dbReference type="ChEBI" id="CHEBI:18420"/>
    </cofactor>
</comment>
<dbReference type="InterPro" id="IPR025877">
    <property type="entry name" value="MobA-like_NTP_Trfase"/>
</dbReference>
<gene>
    <name evidence="8" type="primary">mobA</name>
    <name evidence="10" type="ORF">EBO34_11105</name>
</gene>
<dbReference type="EMBL" id="RHIB01000001">
    <property type="protein sequence ID" value="RNA70437.1"/>
    <property type="molecule type" value="Genomic_DNA"/>
</dbReference>
<dbReference type="OrthoDB" id="9788394at2"/>
<keyword evidence="3 8" id="KW-0479">Metal-binding</keyword>
<feature type="binding site" evidence="8">
    <location>
        <position position="96"/>
    </location>
    <ligand>
        <name>Mg(2+)</name>
        <dbReference type="ChEBI" id="CHEBI:18420"/>
    </ligand>
</feature>
<dbReference type="HAMAP" id="MF_00316">
    <property type="entry name" value="MobA"/>
    <property type="match status" value="1"/>
</dbReference>
<protein>
    <recommendedName>
        <fullName evidence="8">Probable molybdenum cofactor guanylyltransferase</fullName>
        <shortName evidence="8">MoCo guanylyltransferase</shortName>
        <ecNumber evidence="8">2.7.7.77</ecNumber>
    </recommendedName>
    <alternativeName>
        <fullName evidence="8">GTP:molybdopterin guanylyltransferase</fullName>
    </alternativeName>
    <alternativeName>
        <fullName evidence="8">Mo-MPT guanylyltransferase</fullName>
    </alternativeName>
    <alternativeName>
        <fullName evidence="8">Molybdopterin guanylyltransferase</fullName>
    </alternativeName>
    <alternativeName>
        <fullName evidence="8">Molybdopterin-guanine dinucleotide synthase</fullName>
        <shortName evidence="8">MGD synthase</shortName>
    </alternativeName>
</protein>
<accession>A0A3M7TXW4</accession>
<dbReference type="GO" id="GO:0006777">
    <property type="term" value="P:Mo-molybdopterin cofactor biosynthetic process"/>
    <property type="evidence" value="ECO:0007669"/>
    <property type="project" value="UniProtKB-KW"/>
</dbReference>
<dbReference type="InterPro" id="IPR029044">
    <property type="entry name" value="Nucleotide-diphossugar_trans"/>
</dbReference>
<dbReference type="Proteomes" id="UP000278746">
    <property type="component" value="Unassembled WGS sequence"/>
</dbReference>
<comment type="domain">
    <text evidence="8">The N-terminal domain determines nucleotide recognition and specific binding, while the C-terminal domain determines the specific binding to the target protein.</text>
</comment>
<keyword evidence="10" id="KW-0548">Nucleotidyltransferase</keyword>
<evidence type="ECO:0000256" key="4">
    <source>
        <dbReference type="ARBA" id="ARBA00022741"/>
    </source>
</evidence>
<dbReference type="GO" id="GO:0005737">
    <property type="term" value="C:cytoplasm"/>
    <property type="evidence" value="ECO:0007669"/>
    <property type="project" value="UniProtKB-SubCell"/>
</dbReference>
<reference evidence="10 11" key="1">
    <citation type="submission" date="2018-10" db="EMBL/GenBank/DDBJ databases">
        <title>Bacillus Keqinensis sp. nov., a moderately halophilic bacterium isolated from a saline-alkaline lake.</title>
        <authorList>
            <person name="Wang H."/>
        </authorList>
    </citation>
    <scope>NUCLEOTIDE SEQUENCE [LARGE SCALE GENOMIC DNA]</scope>
    <source>
        <strain evidence="10 11">KQ-3</strain>
    </source>
</reference>